<evidence type="ECO:0000259" key="3">
    <source>
        <dbReference type="Pfam" id="PF20429"/>
    </source>
</evidence>
<name>A0A7I8JAU7_SPIIN</name>
<dbReference type="Pfam" id="PF06485">
    <property type="entry name" value="Tab2-like_N"/>
    <property type="match status" value="1"/>
</dbReference>
<proteinExistence type="predicted"/>
<gene>
    <name evidence="4" type="ORF">SI7747_10013721</name>
</gene>
<feature type="compositionally biased region" description="Acidic residues" evidence="1">
    <location>
        <begin position="69"/>
        <end position="94"/>
    </location>
</feature>
<evidence type="ECO:0000259" key="2">
    <source>
        <dbReference type="Pfam" id="PF06485"/>
    </source>
</evidence>
<dbReference type="InterPro" id="IPR046760">
    <property type="entry name" value="Tab2-like_N"/>
</dbReference>
<sequence length="459" mass="52314">MATLSLNPARLRSPNKPFFRKPTSSLLPLCRPSSVPSHRALRRTGILHSSIFCRSSLSESSASPLTEDSPLEDDAEQLEEEEDDDDDDDDDPTTEAITEWEMDFCSRPILDARGKKLWELVVCDGTLSLQYTRYFPNNVINSVTLKEAILTISDTLGVPLPEKIRFFRSQMQTIITRACNELCVKPIPSKRVVCIPGSMAGREIRDFYTRHPGFQKGTKPLLALDNPFPMQLPENLFGEKWAFVQLPFSALQEEMSSLDRKYAFGSDLDLDLLGLEIDDKTLVPGLAVASSRAKPWQVHFFHHISDVWYRLGITWTNGLEVSSVEVDIDRASLILSTGVATRYVYATYKKTPATTKEAEAWEAAKKACGGLHFLAIQEKLDSDDCVGFWLLLDLPLRQCNRKFCVFFIVVLFWWTCNEEYLSEWLQYLIMSSSFLYVRMRITCIILKKSTLYTINYVHI</sequence>
<feature type="domain" description="RNA-binding protein Tab2/Atab2 C-terminal" evidence="3">
    <location>
        <begin position="314"/>
        <end position="391"/>
    </location>
</feature>
<organism evidence="4">
    <name type="scientific">Spirodela intermedia</name>
    <name type="common">Intermediate duckweed</name>
    <dbReference type="NCBI Taxonomy" id="51605"/>
    <lineage>
        <taxon>Eukaryota</taxon>
        <taxon>Viridiplantae</taxon>
        <taxon>Streptophyta</taxon>
        <taxon>Embryophyta</taxon>
        <taxon>Tracheophyta</taxon>
        <taxon>Spermatophyta</taxon>
        <taxon>Magnoliopsida</taxon>
        <taxon>Liliopsida</taxon>
        <taxon>Araceae</taxon>
        <taxon>Lemnoideae</taxon>
        <taxon>Spirodela</taxon>
    </lineage>
</organism>
<evidence type="ECO:0000313" key="4">
    <source>
        <dbReference type="EMBL" id="CAA2628073.1"/>
    </source>
</evidence>
<feature type="domain" description="RNA-binding protein Tab2-like N-terminal" evidence="2">
    <location>
        <begin position="100"/>
        <end position="195"/>
    </location>
</feature>
<evidence type="ECO:0000313" key="5">
    <source>
        <dbReference type="Proteomes" id="UP001189122"/>
    </source>
</evidence>
<evidence type="ECO:0000256" key="1">
    <source>
        <dbReference type="SAM" id="MobiDB-lite"/>
    </source>
</evidence>
<feature type="domain" description="RNA-binding protein Tab2/Atab2 C-terminal" evidence="3">
    <location>
        <begin position="220"/>
        <end position="295"/>
    </location>
</feature>
<dbReference type="Pfam" id="PF20429">
    <property type="entry name" value="Tab2-like_C"/>
    <property type="match status" value="2"/>
</dbReference>
<dbReference type="InterPro" id="IPR046761">
    <property type="entry name" value="Tab2-like_C"/>
</dbReference>
<protein>
    <submittedName>
        <fullName evidence="4">Uncharacterized protein</fullName>
    </submittedName>
</protein>
<dbReference type="EMBL" id="LR743597">
    <property type="protein sequence ID" value="CAA2628073.1"/>
    <property type="molecule type" value="Genomic_DNA"/>
</dbReference>
<dbReference type="PANTHER" id="PTHR34556">
    <property type="match status" value="1"/>
</dbReference>
<accession>A0A7I8JAU7</accession>
<keyword evidence="5" id="KW-1185">Reference proteome</keyword>
<dbReference type="AlphaFoldDB" id="A0A7I8JAU7"/>
<dbReference type="PANTHER" id="PTHR34556:SF2">
    <property type="entry name" value="PROTEIN TAB2 HOMOLOG, CHLOROPLASTIC"/>
    <property type="match status" value="1"/>
</dbReference>
<dbReference type="GO" id="GO:0003723">
    <property type="term" value="F:RNA binding"/>
    <property type="evidence" value="ECO:0007669"/>
    <property type="project" value="InterPro"/>
</dbReference>
<dbReference type="Proteomes" id="UP001189122">
    <property type="component" value="Unassembled WGS sequence"/>
</dbReference>
<dbReference type="InterPro" id="IPR009472">
    <property type="entry name" value="Tab2-like"/>
</dbReference>
<feature type="region of interest" description="Disordered" evidence="1">
    <location>
        <begin position="59"/>
        <end position="94"/>
    </location>
</feature>
<reference evidence="4 5" key="1">
    <citation type="submission" date="2019-12" db="EMBL/GenBank/DDBJ databases">
        <authorList>
            <person name="Scholz U."/>
            <person name="Mascher M."/>
            <person name="Fiebig A."/>
        </authorList>
    </citation>
    <scope>NUCLEOTIDE SEQUENCE</scope>
</reference>
<dbReference type="EMBL" id="CACRZD030000010">
    <property type="protein sequence ID" value="CAA6667328.1"/>
    <property type="molecule type" value="Genomic_DNA"/>
</dbReference>